<name>A0A7T9DJX0_9ARCH</name>
<proteinExistence type="predicted"/>
<reference evidence="1" key="1">
    <citation type="submission" date="2020-11" db="EMBL/GenBank/DDBJ databases">
        <title>Connecting structure to function with the recovery of over 1000 high-quality activated sludge metagenome-assembled genomes encoding full-length rRNA genes using long-read sequencing.</title>
        <authorList>
            <person name="Singleton C.M."/>
            <person name="Petriglieri F."/>
            <person name="Kristensen J.M."/>
            <person name="Kirkegaard R.H."/>
            <person name="Michaelsen T.Y."/>
            <person name="Andersen M.H."/>
            <person name="Karst S.M."/>
            <person name="Dueholm M.S."/>
            <person name="Nielsen P.H."/>
            <person name="Albertsen M."/>
        </authorList>
    </citation>
    <scope>NUCLEOTIDE SEQUENCE</scope>
    <source>
        <strain evidence="1">Fred_18-Q3-R57-64_BAT3C.431</strain>
    </source>
</reference>
<sequence>MHFQQLLCITLLFLAFGAYVSADAFLVDPLVVKAEPGKIIDAGGLQPGESMELIFSTDSGYGNDAKWVQAVFGSNPYGEIVQAQSSEVGTRSLITRISTSTLLPPGTYRLPLTLRGTPGQLEDETYQLQFVVAQKLFSATLLNPRVEGNLNETLHYEVTLVNDSSATVEVRVEPSLPPTWSSGTTLMIKPHSFKSVPLSVTPRFAGPKSFDIHITNTRTGQHYDVLHANLVAHASIKDHYSAGLYGFPFFTISLVANYLSNAFFSLVL</sequence>
<dbReference type="AlphaFoldDB" id="A0A7T9DJX0"/>
<gene>
    <name evidence="1" type="ORF">IPJ89_00415</name>
</gene>
<dbReference type="Proteomes" id="UP000596004">
    <property type="component" value="Chromosome"/>
</dbReference>
<evidence type="ECO:0000313" key="1">
    <source>
        <dbReference type="EMBL" id="QQR92695.1"/>
    </source>
</evidence>
<dbReference type="EMBL" id="CP064981">
    <property type="protein sequence ID" value="QQR92695.1"/>
    <property type="molecule type" value="Genomic_DNA"/>
</dbReference>
<accession>A0A7T9DJX0</accession>
<organism evidence="1">
    <name type="scientific">Candidatus Iainarchaeum sp</name>
    <dbReference type="NCBI Taxonomy" id="3101447"/>
    <lineage>
        <taxon>Archaea</taxon>
        <taxon>Candidatus Iainarchaeota</taxon>
        <taxon>Candidatus Iainarchaeia</taxon>
        <taxon>Candidatus Iainarchaeales</taxon>
        <taxon>Candidatus Iainarchaeaceae</taxon>
        <taxon>Candidatus Iainarchaeum</taxon>
    </lineage>
</organism>
<protein>
    <submittedName>
        <fullName evidence="1">Uncharacterized protein</fullName>
    </submittedName>
</protein>